<dbReference type="SMART" id="SM00367">
    <property type="entry name" value="LRR_CC"/>
    <property type="match status" value="3"/>
</dbReference>
<dbReference type="InterPro" id="IPR032675">
    <property type="entry name" value="LRR_dom_sf"/>
</dbReference>
<organism evidence="3 4">
    <name type="scientific">Coccomyxa subellipsoidea</name>
    <dbReference type="NCBI Taxonomy" id="248742"/>
    <lineage>
        <taxon>Eukaryota</taxon>
        <taxon>Viridiplantae</taxon>
        <taxon>Chlorophyta</taxon>
        <taxon>core chlorophytes</taxon>
        <taxon>Trebouxiophyceae</taxon>
        <taxon>Trebouxiophyceae incertae sedis</taxon>
        <taxon>Coccomyxaceae</taxon>
        <taxon>Coccomyxa</taxon>
    </lineage>
</organism>
<dbReference type="EMBL" id="JALJOT010000014">
    <property type="protein sequence ID" value="KAK9903539.1"/>
    <property type="molecule type" value="Genomic_DNA"/>
</dbReference>
<reference evidence="3 4" key="1">
    <citation type="journal article" date="2024" name="Nat. Commun.">
        <title>Phylogenomics reveals the evolutionary origins of lichenization in chlorophyte algae.</title>
        <authorList>
            <person name="Puginier C."/>
            <person name="Libourel C."/>
            <person name="Otte J."/>
            <person name="Skaloud P."/>
            <person name="Haon M."/>
            <person name="Grisel S."/>
            <person name="Petersen M."/>
            <person name="Berrin J.G."/>
            <person name="Delaux P.M."/>
            <person name="Dal Grande F."/>
            <person name="Keller J."/>
        </authorList>
    </citation>
    <scope>NUCLEOTIDE SEQUENCE [LARGE SCALE GENOMIC DNA]</scope>
    <source>
        <strain evidence="3 4">SAG 216-7</strain>
    </source>
</reference>
<sequence length="334" mass="35716">MEASSLLPDSACPLPAHSSKDAFLHPNSHETKLLEGIVVLRTSSVDALLPFPRVQQVQSECDPASKPCSSPDSPAHSAATSPFHRSAKGVARSAGRLMQRLKPEGLEGPRLAQRFPHLRALDLSHCLHTVTFHTQTALLLRSNVTDELVGQLSPLTNLRELSLRGCTGLTGAPTSGFARILAFARLECLDISNCKLLQDDALKVVGRLPGLRQLRAVGCAALTDSALRQLSALQGLVQLDLGCNAHITDAGIAALATMQGLEQVNLVNLAQVTNTGVMALAALPNLKRTTVARCAHICESGLQEHFAGKQLRVSMCGTPLRRSMSYVRDAELLI</sequence>
<proteinExistence type="predicted"/>
<dbReference type="InterPro" id="IPR006553">
    <property type="entry name" value="Leu-rich_rpt_Cys-con_subtyp"/>
</dbReference>
<evidence type="ECO:0008006" key="5">
    <source>
        <dbReference type="Google" id="ProtNLM"/>
    </source>
</evidence>
<comment type="caution">
    <text evidence="3">The sequence shown here is derived from an EMBL/GenBank/DDBJ whole genome shotgun (WGS) entry which is preliminary data.</text>
</comment>
<accession>A0ABR2YFC6</accession>
<evidence type="ECO:0000313" key="4">
    <source>
        <dbReference type="Proteomes" id="UP001491310"/>
    </source>
</evidence>
<dbReference type="Proteomes" id="UP001491310">
    <property type="component" value="Unassembled WGS sequence"/>
</dbReference>
<evidence type="ECO:0000256" key="2">
    <source>
        <dbReference type="SAM" id="MobiDB-lite"/>
    </source>
</evidence>
<name>A0ABR2YFC6_9CHLO</name>
<comment type="subcellular location">
    <subcellularLocation>
        <location evidence="1">Cytoplasm</location>
        <location evidence="1">Cytoskeleton</location>
        <location evidence="1">Cilium axoneme</location>
    </subcellularLocation>
</comment>
<dbReference type="Pfam" id="PF13516">
    <property type="entry name" value="LRR_6"/>
    <property type="match status" value="1"/>
</dbReference>
<protein>
    <recommendedName>
        <fullName evidence="5">RNI-like protein</fullName>
    </recommendedName>
</protein>
<dbReference type="SUPFAM" id="SSF52047">
    <property type="entry name" value="RNI-like"/>
    <property type="match status" value="1"/>
</dbReference>
<evidence type="ECO:0000313" key="3">
    <source>
        <dbReference type="EMBL" id="KAK9903539.1"/>
    </source>
</evidence>
<dbReference type="PANTHER" id="PTHR13318">
    <property type="entry name" value="PARTNER OF PAIRED, ISOFORM B-RELATED"/>
    <property type="match status" value="1"/>
</dbReference>
<evidence type="ECO:0000256" key="1">
    <source>
        <dbReference type="ARBA" id="ARBA00004430"/>
    </source>
</evidence>
<feature type="region of interest" description="Disordered" evidence="2">
    <location>
        <begin position="61"/>
        <end position="89"/>
    </location>
</feature>
<keyword evidence="4" id="KW-1185">Reference proteome</keyword>
<gene>
    <name evidence="3" type="ORF">WJX75_008223</name>
</gene>
<dbReference type="Gene3D" id="3.80.10.10">
    <property type="entry name" value="Ribonuclease Inhibitor"/>
    <property type="match status" value="2"/>
</dbReference>
<dbReference type="InterPro" id="IPR001611">
    <property type="entry name" value="Leu-rich_rpt"/>
</dbReference>
<dbReference type="PANTHER" id="PTHR13318:SF190">
    <property type="entry name" value="PARTNER OF PAIRED, ISOFORM B"/>
    <property type="match status" value="1"/>
</dbReference>